<reference evidence="3 4" key="1">
    <citation type="journal article" date="2021" name="Elife">
        <title>Chloroplast acquisition without the gene transfer in kleptoplastic sea slugs, Plakobranchus ocellatus.</title>
        <authorList>
            <person name="Maeda T."/>
            <person name="Takahashi S."/>
            <person name="Yoshida T."/>
            <person name="Shimamura S."/>
            <person name="Takaki Y."/>
            <person name="Nagai Y."/>
            <person name="Toyoda A."/>
            <person name="Suzuki Y."/>
            <person name="Arimoto A."/>
            <person name="Ishii H."/>
            <person name="Satoh N."/>
            <person name="Nishiyama T."/>
            <person name="Hasebe M."/>
            <person name="Maruyama T."/>
            <person name="Minagawa J."/>
            <person name="Obokata J."/>
            <person name="Shigenobu S."/>
        </authorList>
    </citation>
    <scope>NUCLEOTIDE SEQUENCE [LARGE SCALE GENOMIC DNA]</scope>
</reference>
<dbReference type="PANTHER" id="PTHR33327">
    <property type="entry name" value="ENDONUCLEASE"/>
    <property type="match status" value="1"/>
</dbReference>
<keyword evidence="1" id="KW-0378">Hydrolase</keyword>
<dbReference type="Proteomes" id="UP000762676">
    <property type="component" value="Unassembled WGS sequence"/>
</dbReference>
<dbReference type="InterPro" id="IPR001995">
    <property type="entry name" value="Peptidase_A2_cat"/>
</dbReference>
<protein>
    <submittedName>
        <fullName evidence="3">Transposon Tf2-9 polyprotein</fullName>
    </submittedName>
</protein>
<evidence type="ECO:0000259" key="2">
    <source>
        <dbReference type="PROSITE" id="PS50175"/>
    </source>
</evidence>
<dbReference type="AlphaFoldDB" id="A0AAV4IUL2"/>
<dbReference type="Gene3D" id="2.40.70.10">
    <property type="entry name" value="Acid Proteases"/>
    <property type="match status" value="1"/>
</dbReference>
<keyword evidence="4" id="KW-1185">Reference proteome</keyword>
<dbReference type="EMBL" id="BMAT01002705">
    <property type="protein sequence ID" value="GFS12216.1"/>
    <property type="molecule type" value="Genomic_DNA"/>
</dbReference>
<dbReference type="Pfam" id="PF23055">
    <property type="entry name" value="DUF7041"/>
    <property type="match status" value="1"/>
</dbReference>
<dbReference type="PROSITE" id="PS50175">
    <property type="entry name" value="ASP_PROT_RETROV"/>
    <property type="match status" value="1"/>
</dbReference>
<evidence type="ECO:0000313" key="3">
    <source>
        <dbReference type="EMBL" id="GFS12216.1"/>
    </source>
</evidence>
<dbReference type="InterPro" id="IPR055469">
    <property type="entry name" value="DUF7041"/>
</dbReference>
<dbReference type="GO" id="GO:0004190">
    <property type="term" value="F:aspartic-type endopeptidase activity"/>
    <property type="evidence" value="ECO:0007669"/>
    <property type="project" value="InterPro"/>
</dbReference>
<evidence type="ECO:0000313" key="4">
    <source>
        <dbReference type="Proteomes" id="UP000762676"/>
    </source>
</evidence>
<accession>A0AAV4IUL2</accession>
<organism evidence="3 4">
    <name type="scientific">Elysia marginata</name>
    <dbReference type="NCBI Taxonomy" id="1093978"/>
    <lineage>
        <taxon>Eukaryota</taxon>
        <taxon>Metazoa</taxon>
        <taxon>Spiralia</taxon>
        <taxon>Lophotrochozoa</taxon>
        <taxon>Mollusca</taxon>
        <taxon>Gastropoda</taxon>
        <taxon>Heterobranchia</taxon>
        <taxon>Euthyneura</taxon>
        <taxon>Panpulmonata</taxon>
        <taxon>Sacoglossa</taxon>
        <taxon>Placobranchoidea</taxon>
        <taxon>Plakobranchidae</taxon>
        <taxon>Elysia</taxon>
    </lineage>
</organism>
<sequence>MSQPQEQVESTQATDLLSALTNQLMALQPGGHIYSASIKLPEFWTTSPKVWFARLEAQFGTKNITQDQTQYDYVVSAVDVKTAEEVQDVLVRPPNADKYATLKKALIKAFGKSQAQRDSELLNLNGLGDRKPTALLRKINALNDDPQEGVVPFKPSRRPFGKRQCQPLGVAVAGTSHQPNTLSVVDRTSGLSYLVDTGAEVSVYPAFAQDRRAQQPTSTLTATNGTSIHTWGRRSVSLAIGRRRQYNHEFYLADVTRPILGADFFTKHGLAIDLRGKRLLSLNNISILLAETKSPLALAGLGFPLQNKYSSLLQQFPELLTPHFHHSTNKHGVEHHIVTHGWTSNSRSSSSPESRKTCCRQKRVVTDGGNGYSASFKVSLVFTPSYRP</sequence>
<evidence type="ECO:0000256" key="1">
    <source>
        <dbReference type="ARBA" id="ARBA00022801"/>
    </source>
</evidence>
<gene>
    <name evidence="3" type="ORF">ElyMa_001366300</name>
</gene>
<comment type="caution">
    <text evidence="3">The sequence shown here is derived from an EMBL/GenBank/DDBJ whole genome shotgun (WGS) entry which is preliminary data.</text>
</comment>
<dbReference type="PANTHER" id="PTHR33327:SF3">
    <property type="entry name" value="RNA-DIRECTED DNA POLYMERASE"/>
    <property type="match status" value="1"/>
</dbReference>
<dbReference type="InterPro" id="IPR021109">
    <property type="entry name" value="Peptidase_aspartic_dom_sf"/>
</dbReference>
<proteinExistence type="predicted"/>
<feature type="domain" description="Peptidase A2" evidence="2">
    <location>
        <begin position="191"/>
        <end position="264"/>
    </location>
</feature>
<dbReference type="SUPFAM" id="SSF50630">
    <property type="entry name" value="Acid proteases"/>
    <property type="match status" value="1"/>
</dbReference>
<name>A0AAV4IUL2_9GAST</name>
<dbReference type="GO" id="GO:0006508">
    <property type="term" value="P:proteolysis"/>
    <property type="evidence" value="ECO:0007669"/>
    <property type="project" value="InterPro"/>
</dbReference>